<proteinExistence type="predicted"/>
<evidence type="ECO:0000313" key="3">
    <source>
        <dbReference type="Proteomes" id="UP001565474"/>
    </source>
</evidence>
<keyword evidence="3" id="KW-1185">Reference proteome</keyword>
<dbReference type="Proteomes" id="UP001565474">
    <property type="component" value="Unassembled WGS sequence"/>
</dbReference>
<dbReference type="Gene3D" id="3.60.15.10">
    <property type="entry name" value="Ribonuclease Z/Hydroxyacylglutathione hydrolase-like"/>
    <property type="match status" value="1"/>
</dbReference>
<gene>
    <name evidence="2" type="ORF">ABH992_002221</name>
</gene>
<dbReference type="RefSeq" id="WP_050991719.1">
    <property type="nucleotide sequence ID" value="NZ_JBGBYD010000002.1"/>
</dbReference>
<accession>A0ABV4GFK4</accession>
<dbReference type="PANTHER" id="PTHR30619:SF1">
    <property type="entry name" value="RECOMBINATION PROTEIN 2"/>
    <property type="match status" value="1"/>
</dbReference>
<reference evidence="2 3" key="1">
    <citation type="submission" date="2024-07" db="EMBL/GenBank/DDBJ databases">
        <title>Genomic Encyclopedia of Type Strains, Phase V (KMG-V): Genome sequencing to study the core and pangenomes of soil and plant-associated prokaryotes.</title>
        <authorList>
            <person name="Whitman W."/>
        </authorList>
    </citation>
    <scope>NUCLEOTIDE SEQUENCE [LARGE SCALE GENOMIC DNA]</scope>
    <source>
        <strain evidence="2 3">USDA 222</strain>
    </source>
</reference>
<evidence type="ECO:0000259" key="1">
    <source>
        <dbReference type="Pfam" id="PF00753"/>
    </source>
</evidence>
<dbReference type="InterPro" id="IPR036866">
    <property type="entry name" value="RibonucZ/Hydroxyglut_hydro"/>
</dbReference>
<evidence type="ECO:0000313" key="2">
    <source>
        <dbReference type="EMBL" id="MEY9469822.1"/>
    </source>
</evidence>
<sequence length="362" mass="39319">MFRITMLPAADGDCFLVETASAAGTHRLLIDGGRTATARNYLRPLIAGLAPRPGPTIDLMVLTHVDADHIEGLLDLVGADNAPTVREVWFNDMRHLKLAAGLRPAPRAEQPIPTLNVAQGISFAKLVHERGYGWNTTLGGGPVMIDGGTGKLPSFPFSSGAVLTLLGPPREKLVAFVKDWSKAIIDFSQSPEAVLAKRLIPLPTVQNVDALARERDAADTKKPNGTSISFVLEHESRRVMFGADAHPDDLAGALRRFQPQGQRIRFDAVKVPHHGSAANNTSQLIYLLESPLWLISSNGAVHRHPDPEAIARIVLAEPRGKKLVFNYATQYNQVWAPEELQARFGYIVELAPDGEAKVVDLA</sequence>
<dbReference type="EMBL" id="JBGBZN010000002">
    <property type="protein sequence ID" value="MEY9469822.1"/>
    <property type="molecule type" value="Genomic_DNA"/>
</dbReference>
<organism evidence="2 3">
    <name type="scientific">Bradyrhizobium yuanmingense</name>
    <dbReference type="NCBI Taxonomy" id="108015"/>
    <lineage>
        <taxon>Bacteria</taxon>
        <taxon>Pseudomonadati</taxon>
        <taxon>Pseudomonadota</taxon>
        <taxon>Alphaproteobacteria</taxon>
        <taxon>Hyphomicrobiales</taxon>
        <taxon>Nitrobacteraceae</taxon>
        <taxon>Bradyrhizobium</taxon>
    </lineage>
</organism>
<dbReference type="PANTHER" id="PTHR30619">
    <property type="entry name" value="DNA INTERNALIZATION/COMPETENCE PROTEIN COMEC/REC2"/>
    <property type="match status" value="1"/>
</dbReference>
<dbReference type="Pfam" id="PF00753">
    <property type="entry name" value="Lactamase_B"/>
    <property type="match status" value="1"/>
</dbReference>
<dbReference type="InterPro" id="IPR001279">
    <property type="entry name" value="Metallo-B-lactamas"/>
</dbReference>
<dbReference type="SUPFAM" id="SSF56281">
    <property type="entry name" value="Metallo-hydrolase/oxidoreductase"/>
    <property type="match status" value="1"/>
</dbReference>
<name>A0ABV4GFK4_9BRAD</name>
<comment type="caution">
    <text evidence="2">The sequence shown here is derived from an EMBL/GenBank/DDBJ whole genome shotgun (WGS) entry which is preliminary data.</text>
</comment>
<dbReference type="InterPro" id="IPR052159">
    <property type="entry name" value="Competence_DNA_uptake"/>
</dbReference>
<feature type="domain" description="Metallo-beta-lactamase" evidence="1">
    <location>
        <begin position="12"/>
        <end position="295"/>
    </location>
</feature>
<protein>
    <recommendedName>
        <fullName evidence="1">Metallo-beta-lactamase domain-containing protein</fullName>
    </recommendedName>
</protein>